<dbReference type="AlphaFoldDB" id="S4XCA4"/>
<accession>S4XCA4</accession>
<evidence type="ECO:0000313" key="7">
    <source>
        <dbReference type="Proteomes" id="UP000014809"/>
    </source>
</evidence>
<dbReference type="GO" id="GO:0016491">
    <property type="term" value="F:oxidoreductase activity"/>
    <property type="evidence" value="ECO:0007669"/>
    <property type="project" value="UniProtKB-KW"/>
</dbReference>
<keyword evidence="7" id="KW-1185">Reference proteome</keyword>
<dbReference type="PANTHER" id="PTHR43408:SF2">
    <property type="entry name" value="FMN REDUCTASE (NADPH)"/>
    <property type="match status" value="1"/>
</dbReference>
<keyword evidence="3" id="KW-0560">Oxidoreductase</keyword>
<evidence type="ECO:0000256" key="3">
    <source>
        <dbReference type="ARBA" id="ARBA00023002"/>
    </source>
</evidence>
<keyword evidence="2" id="KW-0288">FMN</keyword>
<sequence>MRTLVIVNAGLGDPSTTRLVADRIADATVAALAAAGQDLSVQVVDLRSLAGDLATFMTTFIPTPALSAAQELVTDADAVIAATPVFQGSYSGLFKMFFDTLEMKSLAGVPVTMVATAGTVRHSMVLDFAVRPLLSFLHATVLPTGVFAATGEFGASSGLSDRIAQAVGELAGVLLGARGEGPESAGDHHGAEGGHAAAPEAESDSFTALLARHSGN</sequence>
<dbReference type="InterPro" id="IPR029039">
    <property type="entry name" value="Flavoprotein-like_sf"/>
</dbReference>
<dbReference type="InterPro" id="IPR023932">
    <property type="entry name" value="CE1759_FMN_reduct"/>
</dbReference>
<dbReference type="SUPFAM" id="SSF52218">
    <property type="entry name" value="Flavoproteins"/>
    <property type="match status" value="1"/>
</dbReference>
<dbReference type="eggNOG" id="COG0431">
    <property type="taxonomic scope" value="Bacteria"/>
</dbReference>
<gene>
    <name evidence="6" type="ORF">A606_02865</name>
</gene>
<evidence type="ECO:0000313" key="6">
    <source>
        <dbReference type="EMBL" id="AGP30226.1"/>
    </source>
</evidence>
<dbReference type="NCBIfam" id="TIGR04037">
    <property type="entry name" value="LLM_duo_CE1759"/>
    <property type="match status" value="1"/>
</dbReference>
<dbReference type="InterPro" id="IPR051814">
    <property type="entry name" value="NAD(P)H-dep_FMN_reductase"/>
</dbReference>
<organism evidence="6 7">
    <name type="scientific">Corynebacterium terpenotabidum Y-11</name>
    <dbReference type="NCBI Taxonomy" id="1200352"/>
    <lineage>
        <taxon>Bacteria</taxon>
        <taxon>Bacillati</taxon>
        <taxon>Actinomycetota</taxon>
        <taxon>Actinomycetes</taxon>
        <taxon>Mycobacteriales</taxon>
        <taxon>Corynebacteriaceae</taxon>
        <taxon>Corynebacterium</taxon>
    </lineage>
</organism>
<feature type="region of interest" description="Disordered" evidence="4">
    <location>
        <begin position="178"/>
        <end position="216"/>
    </location>
</feature>
<evidence type="ECO:0000256" key="4">
    <source>
        <dbReference type="SAM" id="MobiDB-lite"/>
    </source>
</evidence>
<dbReference type="HOGENOM" id="CLU_055322_3_1_11"/>
<dbReference type="Gene3D" id="3.40.50.360">
    <property type="match status" value="1"/>
</dbReference>
<dbReference type="KEGG" id="cter:A606_02865"/>
<reference evidence="6 7" key="1">
    <citation type="submission" date="2012-06" db="EMBL/GenBank/DDBJ databases">
        <title>Complete genome sequence of Corynebacterium terpenotabidum Y-11 (=DSM 44721).</title>
        <authorList>
            <person name="Ruckert C."/>
            <person name="Albersmeier A."/>
            <person name="Al-Dilaimi A."/>
            <person name="Szczepanowski R."/>
            <person name="Kalinowski J."/>
        </authorList>
    </citation>
    <scope>NUCLEOTIDE SEQUENCE [LARGE SCALE GENOMIC DNA]</scope>
    <source>
        <strain evidence="6 7">Y-11</strain>
    </source>
</reference>
<dbReference type="STRING" id="1200352.A606_02865"/>
<keyword evidence="1" id="KW-0285">Flavoprotein</keyword>
<dbReference type="RefSeq" id="WP_020440590.1">
    <property type="nucleotide sequence ID" value="NC_021663.1"/>
</dbReference>
<dbReference type="EMBL" id="CP003696">
    <property type="protein sequence ID" value="AGP30226.1"/>
    <property type="molecule type" value="Genomic_DNA"/>
</dbReference>
<dbReference type="OrthoDB" id="1643408at2"/>
<evidence type="ECO:0000256" key="1">
    <source>
        <dbReference type="ARBA" id="ARBA00022630"/>
    </source>
</evidence>
<dbReference type="InterPro" id="IPR005025">
    <property type="entry name" value="FMN_Rdtase-like_dom"/>
</dbReference>
<evidence type="ECO:0000256" key="2">
    <source>
        <dbReference type="ARBA" id="ARBA00022643"/>
    </source>
</evidence>
<dbReference type="PANTHER" id="PTHR43408">
    <property type="entry name" value="FMN REDUCTASE (NADPH)"/>
    <property type="match status" value="1"/>
</dbReference>
<dbReference type="Proteomes" id="UP000014809">
    <property type="component" value="Chromosome"/>
</dbReference>
<dbReference type="Pfam" id="PF03358">
    <property type="entry name" value="FMN_red"/>
    <property type="match status" value="1"/>
</dbReference>
<name>S4XCA4_9CORY</name>
<protein>
    <recommendedName>
        <fullName evidence="5">NADPH-dependent FMN reductase-like domain-containing protein</fullName>
    </recommendedName>
</protein>
<feature type="domain" description="NADPH-dependent FMN reductase-like" evidence="5">
    <location>
        <begin position="3"/>
        <end position="150"/>
    </location>
</feature>
<proteinExistence type="predicted"/>
<evidence type="ECO:0000259" key="5">
    <source>
        <dbReference type="Pfam" id="PF03358"/>
    </source>
</evidence>
<dbReference type="PATRIC" id="fig|1200352.3.peg.575"/>